<name>A0A8J5S5N0_ZIZPA</name>
<evidence type="ECO:0000313" key="2">
    <source>
        <dbReference type="Proteomes" id="UP000729402"/>
    </source>
</evidence>
<dbReference type="AlphaFoldDB" id="A0A8J5S5N0"/>
<dbReference type="Proteomes" id="UP000729402">
    <property type="component" value="Unassembled WGS sequence"/>
</dbReference>
<reference evidence="1" key="2">
    <citation type="submission" date="2021-02" db="EMBL/GenBank/DDBJ databases">
        <authorList>
            <person name="Kimball J.A."/>
            <person name="Haas M.W."/>
            <person name="Macchietto M."/>
            <person name="Kono T."/>
            <person name="Duquette J."/>
            <person name="Shao M."/>
        </authorList>
    </citation>
    <scope>NUCLEOTIDE SEQUENCE</scope>
    <source>
        <tissue evidence="1">Fresh leaf tissue</tissue>
    </source>
</reference>
<evidence type="ECO:0000313" key="1">
    <source>
        <dbReference type="EMBL" id="KAG8055750.1"/>
    </source>
</evidence>
<comment type="caution">
    <text evidence="1">The sequence shown here is derived from an EMBL/GenBank/DDBJ whole genome shotgun (WGS) entry which is preliminary data.</text>
</comment>
<accession>A0A8J5S5N0</accession>
<reference evidence="1" key="1">
    <citation type="journal article" date="2021" name="bioRxiv">
        <title>Whole Genome Assembly and Annotation of Northern Wild Rice, Zizania palustris L., Supports a Whole Genome Duplication in the Zizania Genus.</title>
        <authorList>
            <person name="Haas M."/>
            <person name="Kono T."/>
            <person name="Macchietto M."/>
            <person name="Millas R."/>
            <person name="McGilp L."/>
            <person name="Shao M."/>
            <person name="Duquette J."/>
            <person name="Hirsch C.N."/>
            <person name="Kimball J."/>
        </authorList>
    </citation>
    <scope>NUCLEOTIDE SEQUENCE</scope>
    <source>
        <tissue evidence="1">Fresh leaf tissue</tissue>
    </source>
</reference>
<protein>
    <submittedName>
        <fullName evidence="1">Uncharacterized protein</fullName>
    </submittedName>
</protein>
<organism evidence="1 2">
    <name type="scientific">Zizania palustris</name>
    <name type="common">Northern wild rice</name>
    <dbReference type="NCBI Taxonomy" id="103762"/>
    <lineage>
        <taxon>Eukaryota</taxon>
        <taxon>Viridiplantae</taxon>
        <taxon>Streptophyta</taxon>
        <taxon>Embryophyta</taxon>
        <taxon>Tracheophyta</taxon>
        <taxon>Spermatophyta</taxon>
        <taxon>Magnoliopsida</taxon>
        <taxon>Liliopsida</taxon>
        <taxon>Poales</taxon>
        <taxon>Poaceae</taxon>
        <taxon>BOP clade</taxon>
        <taxon>Oryzoideae</taxon>
        <taxon>Oryzeae</taxon>
        <taxon>Zizaniinae</taxon>
        <taxon>Zizania</taxon>
    </lineage>
</organism>
<keyword evidence="2" id="KW-1185">Reference proteome</keyword>
<dbReference type="EMBL" id="JAAALK010000288">
    <property type="protein sequence ID" value="KAG8055750.1"/>
    <property type="molecule type" value="Genomic_DNA"/>
</dbReference>
<gene>
    <name evidence="1" type="ORF">GUJ93_ZPchr0001g31053</name>
</gene>
<sequence length="122" mass="13639">MVAMWRWGRINERDEQRATSGEYGEVAGGSAISSGAVWPRSVWPGEASRYCSLWSSLLCFGHPHLQGLSLSAGEESYDLVVTSPKHQISKDDFLDMTEALEFQTKITQRSSLDDQTYLPPEI</sequence>
<proteinExistence type="predicted"/>